<evidence type="ECO:0000313" key="5">
    <source>
        <dbReference type="EMBL" id="MBV7379517.1"/>
    </source>
</evidence>
<keyword evidence="1 3" id="KW-0479">Metal-binding</keyword>
<evidence type="ECO:0000259" key="4">
    <source>
        <dbReference type="PROSITE" id="PS51007"/>
    </source>
</evidence>
<feature type="domain" description="Cytochrome c" evidence="4">
    <location>
        <begin position="186"/>
        <end position="291"/>
    </location>
</feature>
<keyword evidence="6" id="KW-1185">Reference proteome</keyword>
<dbReference type="InterPro" id="IPR051459">
    <property type="entry name" value="Cytochrome_c-type_DH"/>
</dbReference>
<evidence type="ECO:0000256" key="2">
    <source>
        <dbReference type="ARBA" id="ARBA00023004"/>
    </source>
</evidence>
<protein>
    <submittedName>
        <fullName evidence="5">Cytochrome c</fullName>
    </submittedName>
</protein>
<keyword evidence="2 3" id="KW-0408">Iron</keyword>
<feature type="domain" description="Cytochrome c" evidence="4">
    <location>
        <begin position="37"/>
        <end position="145"/>
    </location>
</feature>
<accession>A0ABS6T577</accession>
<dbReference type="PANTHER" id="PTHR35008">
    <property type="entry name" value="BLL4482 PROTEIN-RELATED"/>
    <property type="match status" value="1"/>
</dbReference>
<dbReference type="Proteomes" id="UP000756530">
    <property type="component" value="Unassembled WGS sequence"/>
</dbReference>
<comment type="caution">
    <text evidence="5">The sequence shown here is derived from an EMBL/GenBank/DDBJ whole genome shotgun (WGS) entry which is preliminary data.</text>
</comment>
<keyword evidence="3" id="KW-0349">Heme</keyword>
<evidence type="ECO:0000256" key="1">
    <source>
        <dbReference type="ARBA" id="ARBA00022723"/>
    </source>
</evidence>
<organism evidence="5 6">
    <name type="scientific">Maritimibacter dapengensis</name>
    <dbReference type="NCBI Taxonomy" id="2836868"/>
    <lineage>
        <taxon>Bacteria</taxon>
        <taxon>Pseudomonadati</taxon>
        <taxon>Pseudomonadota</taxon>
        <taxon>Alphaproteobacteria</taxon>
        <taxon>Rhodobacterales</taxon>
        <taxon>Roseobacteraceae</taxon>
        <taxon>Maritimibacter</taxon>
    </lineage>
</organism>
<dbReference type="Pfam" id="PF00034">
    <property type="entry name" value="Cytochrom_C"/>
    <property type="match status" value="2"/>
</dbReference>
<dbReference type="InterPro" id="IPR009056">
    <property type="entry name" value="Cyt_c-like_dom"/>
</dbReference>
<sequence length="293" mass="31630">MRWLVNFILLALVVVAIGLWVTRPKTDDADLLAGLTADEAHGEEVFIASGCASCHMVEGATDEAKLVLAGGQSFPSQFGTFRAPNISTDAEAGIGDWEAIDLWNALHHGTSPDGSHYYPVLPYSAYIHLEPQDVVDLHAYMMTLPADATPSEPHDVPFPFSIRASLGGWKLLFLDDDWVMQGELSPELTRGRELVEAMGHCAECHTPRNLLGGHKTGAEWMSGAPNPAGRGTFPDLVTLDWSAGEIEEYLNSGFTPEFDSAGGHMALVVENFAQLTAEDRAAVAAYVKALPIQ</sequence>
<gene>
    <name evidence="5" type="ORF">KJP28_11305</name>
</gene>
<evidence type="ECO:0000313" key="6">
    <source>
        <dbReference type="Proteomes" id="UP000756530"/>
    </source>
</evidence>
<dbReference type="EMBL" id="JAHUZE010000002">
    <property type="protein sequence ID" value="MBV7379517.1"/>
    <property type="molecule type" value="Genomic_DNA"/>
</dbReference>
<dbReference type="PROSITE" id="PS51007">
    <property type="entry name" value="CYTC"/>
    <property type="match status" value="2"/>
</dbReference>
<name>A0ABS6T577_9RHOB</name>
<dbReference type="PANTHER" id="PTHR35008:SF8">
    <property type="entry name" value="ALCOHOL DEHYDROGENASE CYTOCHROME C SUBUNIT"/>
    <property type="match status" value="1"/>
</dbReference>
<dbReference type="RefSeq" id="WP_218392639.1">
    <property type="nucleotide sequence ID" value="NZ_JAHUZE010000002.1"/>
</dbReference>
<proteinExistence type="predicted"/>
<evidence type="ECO:0000256" key="3">
    <source>
        <dbReference type="PROSITE-ProRule" id="PRU00433"/>
    </source>
</evidence>
<reference evidence="5 6" key="1">
    <citation type="submission" date="2021-05" db="EMBL/GenBank/DDBJ databases">
        <title>Culturable bacteria isolated from Daya Bay.</title>
        <authorList>
            <person name="Zheng W."/>
            <person name="Yu S."/>
            <person name="Huang Y."/>
        </authorList>
    </citation>
    <scope>NUCLEOTIDE SEQUENCE [LARGE SCALE GENOMIC DNA]</scope>
    <source>
        <strain evidence="5 6">DP4N28-5</strain>
    </source>
</reference>